<accession>A0A0C5J7Q9</accession>
<reference evidence="2 3" key="1">
    <citation type="journal article" date="2015" name="Genome Announc.">
        <title>Complete Genome Sequence of a Novel Bacterium within the Family Rhodocyclaceae That Degrades Polycyclic Aromatic Hydrocarbons.</title>
        <authorList>
            <person name="Singleton D.R."/>
            <person name="Dickey A.N."/>
            <person name="Scholl E.H."/>
            <person name="Wright F.A."/>
            <person name="Aitken M.D."/>
        </authorList>
    </citation>
    <scope>NUCLEOTIDE SEQUENCE [LARGE SCALE GENOMIC DNA]</scope>
    <source>
        <strain evidence="3">PG1-Ca6</strain>
    </source>
</reference>
<dbReference type="STRING" id="1565605.PG1C_05045"/>
<keyword evidence="1" id="KW-1133">Transmembrane helix</keyword>
<dbReference type="Proteomes" id="UP000061603">
    <property type="component" value="Chromosome"/>
</dbReference>
<keyword evidence="1" id="KW-0812">Transmembrane</keyword>
<dbReference type="AlphaFoldDB" id="A0A0C5J7Q9"/>
<name>A0A0C5J7Q9_9PROT</name>
<evidence type="ECO:0000256" key="1">
    <source>
        <dbReference type="SAM" id="Phobius"/>
    </source>
</evidence>
<evidence type="ECO:0000313" key="2">
    <source>
        <dbReference type="EMBL" id="AJP47995.1"/>
    </source>
</evidence>
<feature type="transmembrane region" description="Helical" evidence="1">
    <location>
        <begin position="301"/>
        <end position="320"/>
    </location>
</feature>
<proteinExistence type="predicted"/>
<dbReference type="KEGG" id="rbu:PG1C_05045"/>
<dbReference type="Gene3D" id="2.30.30.40">
    <property type="entry name" value="SH3 Domains"/>
    <property type="match status" value="1"/>
</dbReference>
<keyword evidence="3" id="KW-1185">Reference proteome</keyword>
<dbReference type="HOGENOM" id="CLU_620929_0_0_4"/>
<dbReference type="RefSeq" id="WP_202636330.1">
    <property type="nucleotide sequence ID" value="NZ_CP010554.1"/>
</dbReference>
<evidence type="ECO:0000313" key="3">
    <source>
        <dbReference type="Proteomes" id="UP000061603"/>
    </source>
</evidence>
<dbReference type="EMBL" id="CP010554">
    <property type="protein sequence ID" value="AJP47995.1"/>
    <property type="molecule type" value="Genomic_DNA"/>
</dbReference>
<sequence>MLKELEKFCTSPLDGMWLREMDLHRKAMESVSGMGAMREFVESQTRWQAEMEKFSKPMQTLEEMEKSMFSQYAGFNTLSSSIRNLSAVGSLADEMNKIGGVNAALMAIDQSLSGAAGKLANEVRTSRWLGYDGNSHLQDLMAESERSWTREIEKVRESCTAAASFTQMTEKYRQQMDDISSRMTASFDIARIAGSAGLVGALDRSISNSAKQYAEQFDGFDVRLRDLVKNMPTFDLATTVALAQFHGAEGLAKQIAALGLRPSDYLDVEITNNRDAYVGDQRGVHAPAGWRARRLDDLRQLVINLIATYLWVVILSSMVANPDMDSLNKRFDRVEDLVERLPQLLEPLVEEAVRRELGMDQASFVVKERTAQLRTEPLAGSRVVAIAMPNQILTLMEERGKWIRVEFYDYLAQDVKEGWVLRKYCQRIPSTHRAQSGVHRR</sequence>
<keyword evidence="1" id="KW-0472">Membrane</keyword>
<gene>
    <name evidence="2" type="ORF">PG1C_05045</name>
</gene>
<organism evidence="2 3">
    <name type="scientific">Rugosibacter aromaticivorans</name>
    <dbReference type="NCBI Taxonomy" id="1565605"/>
    <lineage>
        <taxon>Bacteria</taxon>
        <taxon>Pseudomonadati</taxon>
        <taxon>Pseudomonadota</taxon>
        <taxon>Betaproteobacteria</taxon>
        <taxon>Nitrosomonadales</taxon>
        <taxon>Sterolibacteriaceae</taxon>
        <taxon>Rugosibacter</taxon>
    </lineage>
</organism>
<protein>
    <submittedName>
        <fullName evidence="2">Uncharacterized protein</fullName>
    </submittedName>
</protein>